<keyword evidence="1" id="KW-0812">Transmembrane</keyword>
<name>A0A8X6NU92_NEPPI</name>
<keyword evidence="3" id="KW-0808">Transferase</keyword>
<comment type="caution">
    <text evidence="3">The sequence shown here is derived from an EMBL/GenBank/DDBJ whole genome shotgun (WGS) entry which is preliminary data.</text>
</comment>
<proteinExistence type="predicted"/>
<gene>
    <name evidence="3" type="primary">Mettl7b</name>
    <name evidence="4" type="ORF">NPIL_331041</name>
    <name evidence="3" type="ORF">NPIL_488991</name>
</gene>
<accession>A0A8X6NU92</accession>
<dbReference type="Gene3D" id="3.40.50.150">
    <property type="entry name" value="Vaccinia Virus protein VP39"/>
    <property type="match status" value="1"/>
</dbReference>
<dbReference type="AlphaFoldDB" id="A0A8X6NU92"/>
<evidence type="ECO:0000259" key="2">
    <source>
        <dbReference type="Pfam" id="PF08241"/>
    </source>
</evidence>
<keyword evidence="5" id="KW-1185">Reference proteome</keyword>
<dbReference type="EMBL" id="BMAW01061635">
    <property type="protein sequence ID" value="GFT32179.1"/>
    <property type="molecule type" value="Genomic_DNA"/>
</dbReference>
<evidence type="ECO:0000256" key="1">
    <source>
        <dbReference type="SAM" id="Phobius"/>
    </source>
</evidence>
<dbReference type="GO" id="GO:0008757">
    <property type="term" value="F:S-adenosylmethionine-dependent methyltransferase activity"/>
    <property type="evidence" value="ECO:0007669"/>
    <property type="project" value="InterPro"/>
</dbReference>
<sequence>MVFDNSSNHYMIELQGVLRCGFKVNCPKVLSDCQLWDKFVLLSHFKTSLLFSDTFRNFSFPYIYLYIILPIYNYKIIPARKKTFQLLQNSLADRDNSKSLEVLEIGIGGGANLEYYPDNCNLTVVDKNKFFEPYFKKNAKNYPHINYKRTVIQCAENMTEIQDNSMDIVVTSYFQCSCYDPQAAVKEILRVLKPGGKYVCMEHVGFPKNTIGLYIQKMVYPIWFLYSNGCTPHRDTAKVIKSAGFSE</sequence>
<dbReference type="PANTHER" id="PTHR45036">
    <property type="entry name" value="METHYLTRANSFERASE LIKE 7B"/>
    <property type="match status" value="1"/>
</dbReference>
<reference evidence="3" key="1">
    <citation type="submission" date="2020-08" db="EMBL/GenBank/DDBJ databases">
        <title>Multicomponent nature underlies the extraordinary mechanical properties of spider dragline silk.</title>
        <authorList>
            <person name="Kono N."/>
            <person name="Nakamura H."/>
            <person name="Mori M."/>
            <person name="Yoshida Y."/>
            <person name="Ohtoshi R."/>
            <person name="Malay A.D."/>
            <person name="Moran D.A.P."/>
            <person name="Tomita M."/>
            <person name="Numata K."/>
            <person name="Arakawa K."/>
        </authorList>
    </citation>
    <scope>NUCLEOTIDE SEQUENCE</scope>
</reference>
<organism evidence="3 5">
    <name type="scientific">Nephila pilipes</name>
    <name type="common">Giant wood spider</name>
    <name type="synonym">Nephila maculata</name>
    <dbReference type="NCBI Taxonomy" id="299642"/>
    <lineage>
        <taxon>Eukaryota</taxon>
        <taxon>Metazoa</taxon>
        <taxon>Ecdysozoa</taxon>
        <taxon>Arthropoda</taxon>
        <taxon>Chelicerata</taxon>
        <taxon>Arachnida</taxon>
        <taxon>Araneae</taxon>
        <taxon>Araneomorphae</taxon>
        <taxon>Entelegynae</taxon>
        <taxon>Araneoidea</taxon>
        <taxon>Nephilidae</taxon>
        <taxon>Nephila</taxon>
    </lineage>
</organism>
<keyword evidence="1" id="KW-0472">Membrane</keyword>
<keyword evidence="1" id="KW-1133">Transmembrane helix</keyword>
<dbReference type="Proteomes" id="UP000887013">
    <property type="component" value="Unassembled WGS sequence"/>
</dbReference>
<dbReference type="GO" id="GO:0032259">
    <property type="term" value="P:methylation"/>
    <property type="evidence" value="ECO:0007669"/>
    <property type="project" value="UniProtKB-KW"/>
</dbReference>
<dbReference type="Pfam" id="PF08241">
    <property type="entry name" value="Methyltransf_11"/>
    <property type="match status" value="1"/>
</dbReference>
<evidence type="ECO:0000313" key="5">
    <source>
        <dbReference type="Proteomes" id="UP000887013"/>
    </source>
</evidence>
<protein>
    <submittedName>
        <fullName evidence="3">Methyltransferase-like protein 7B</fullName>
    </submittedName>
</protein>
<dbReference type="InterPro" id="IPR013216">
    <property type="entry name" value="Methyltransf_11"/>
</dbReference>
<dbReference type="CDD" id="cd02440">
    <property type="entry name" value="AdoMet_MTases"/>
    <property type="match status" value="1"/>
</dbReference>
<feature type="non-terminal residue" evidence="3">
    <location>
        <position position="1"/>
    </location>
</feature>
<dbReference type="OrthoDB" id="6423379at2759"/>
<feature type="transmembrane region" description="Helical" evidence="1">
    <location>
        <begin position="58"/>
        <end position="77"/>
    </location>
</feature>
<evidence type="ECO:0000313" key="4">
    <source>
        <dbReference type="EMBL" id="GFT41177.1"/>
    </source>
</evidence>
<dbReference type="PANTHER" id="PTHR45036:SF1">
    <property type="entry name" value="METHYLTRANSFERASE LIKE 7A"/>
    <property type="match status" value="1"/>
</dbReference>
<evidence type="ECO:0000313" key="3">
    <source>
        <dbReference type="EMBL" id="GFT32179.1"/>
    </source>
</evidence>
<keyword evidence="3" id="KW-0489">Methyltransferase</keyword>
<dbReference type="InterPro" id="IPR029063">
    <property type="entry name" value="SAM-dependent_MTases_sf"/>
</dbReference>
<dbReference type="InterPro" id="IPR052356">
    <property type="entry name" value="Thiol_S-MT"/>
</dbReference>
<dbReference type="SUPFAM" id="SSF53335">
    <property type="entry name" value="S-adenosyl-L-methionine-dependent methyltransferases"/>
    <property type="match status" value="1"/>
</dbReference>
<feature type="domain" description="Methyltransferase type 11" evidence="2">
    <location>
        <begin position="103"/>
        <end position="200"/>
    </location>
</feature>
<dbReference type="EMBL" id="BMAW01063615">
    <property type="protein sequence ID" value="GFT41177.1"/>
    <property type="molecule type" value="Genomic_DNA"/>
</dbReference>